<dbReference type="AlphaFoldDB" id="A0A453S6I3"/>
<sequence>PVQTRKQPEARAKAPRDAPCSRTLRYGSTPLHSAVLSPPSCFFHSSRNGAIRVLQS</sequence>
<reference evidence="2" key="4">
    <citation type="submission" date="2019-03" db="UniProtKB">
        <authorList>
            <consortium name="EnsemblPlants"/>
        </authorList>
    </citation>
    <scope>IDENTIFICATION</scope>
</reference>
<dbReference type="EnsemblPlants" id="AET7Gv20831900.2">
    <property type="protein sequence ID" value="AET7Gv20831900.2"/>
    <property type="gene ID" value="AET7Gv20831900"/>
</dbReference>
<dbReference type="Gramene" id="AET7Gv20831900.2">
    <property type="protein sequence ID" value="AET7Gv20831900.2"/>
    <property type="gene ID" value="AET7Gv20831900"/>
</dbReference>
<dbReference type="Proteomes" id="UP000015105">
    <property type="component" value="Chromosome 7D"/>
</dbReference>
<organism evidence="2 3">
    <name type="scientific">Aegilops tauschii subsp. strangulata</name>
    <name type="common">Goatgrass</name>
    <dbReference type="NCBI Taxonomy" id="200361"/>
    <lineage>
        <taxon>Eukaryota</taxon>
        <taxon>Viridiplantae</taxon>
        <taxon>Streptophyta</taxon>
        <taxon>Embryophyta</taxon>
        <taxon>Tracheophyta</taxon>
        <taxon>Spermatophyta</taxon>
        <taxon>Magnoliopsida</taxon>
        <taxon>Liliopsida</taxon>
        <taxon>Poales</taxon>
        <taxon>Poaceae</taxon>
        <taxon>BOP clade</taxon>
        <taxon>Pooideae</taxon>
        <taxon>Triticodae</taxon>
        <taxon>Triticeae</taxon>
        <taxon>Triticinae</taxon>
        <taxon>Aegilops</taxon>
    </lineage>
</organism>
<evidence type="ECO:0000313" key="2">
    <source>
        <dbReference type="EnsemblPlants" id="AET7Gv20831900.2"/>
    </source>
</evidence>
<reference evidence="2" key="3">
    <citation type="journal article" date="2017" name="Nature">
        <title>Genome sequence of the progenitor of the wheat D genome Aegilops tauschii.</title>
        <authorList>
            <person name="Luo M.C."/>
            <person name="Gu Y.Q."/>
            <person name="Puiu D."/>
            <person name="Wang H."/>
            <person name="Twardziok S.O."/>
            <person name="Deal K.R."/>
            <person name="Huo N."/>
            <person name="Zhu T."/>
            <person name="Wang L."/>
            <person name="Wang Y."/>
            <person name="McGuire P.E."/>
            <person name="Liu S."/>
            <person name="Long H."/>
            <person name="Ramasamy R.K."/>
            <person name="Rodriguez J.C."/>
            <person name="Van S.L."/>
            <person name="Yuan L."/>
            <person name="Wang Z."/>
            <person name="Xia Z."/>
            <person name="Xiao L."/>
            <person name="Anderson O.D."/>
            <person name="Ouyang S."/>
            <person name="Liang Y."/>
            <person name="Zimin A.V."/>
            <person name="Pertea G."/>
            <person name="Qi P."/>
            <person name="Bennetzen J.L."/>
            <person name="Dai X."/>
            <person name="Dawson M.W."/>
            <person name="Muller H.G."/>
            <person name="Kugler K."/>
            <person name="Rivarola-Duarte L."/>
            <person name="Spannagl M."/>
            <person name="Mayer K.F.X."/>
            <person name="Lu F.H."/>
            <person name="Bevan M.W."/>
            <person name="Leroy P."/>
            <person name="Li P."/>
            <person name="You F.M."/>
            <person name="Sun Q."/>
            <person name="Liu Z."/>
            <person name="Lyons E."/>
            <person name="Wicker T."/>
            <person name="Salzberg S.L."/>
            <person name="Devos K.M."/>
            <person name="Dvorak J."/>
        </authorList>
    </citation>
    <scope>NUCLEOTIDE SEQUENCE [LARGE SCALE GENOMIC DNA]</scope>
    <source>
        <strain evidence="2">cv. AL8/78</strain>
    </source>
</reference>
<evidence type="ECO:0000256" key="1">
    <source>
        <dbReference type="SAM" id="MobiDB-lite"/>
    </source>
</evidence>
<evidence type="ECO:0000313" key="3">
    <source>
        <dbReference type="Proteomes" id="UP000015105"/>
    </source>
</evidence>
<protein>
    <submittedName>
        <fullName evidence="2">Uncharacterized protein</fullName>
    </submittedName>
</protein>
<name>A0A453S6I3_AEGTS</name>
<reference evidence="2" key="5">
    <citation type="journal article" date="2021" name="G3 (Bethesda)">
        <title>Aegilops tauschii genome assembly Aet v5.0 features greater sequence contiguity and improved annotation.</title>
        <authorList>
            <person name="Wang L."/>
            <person name="Zhu T."/>
            <person name="Rodriguez J.C."/>
            <person name="Deal K.R."/>
            <person name="Dubcovsky J."/>
            <person name="McGuire P.E."/>
            <person name="Lux T."/>
            <person name="Spannagl M."/>
            <person name="Mayer K.F.X."/>
            <person name="Baldrich P."/>
            <person name="Meyers B.C."/>
            <person name="Huo N."/>
            <person name="Gu Y.Q."/>
            <person name="Zhou H."/>
            <person name="Devos K.M."/>
            <person name="Bennetzen J.L."/>
            <person name="Unver T."/>
            <person name="Budak H."/>
            <person name="Gulick P.J."/>
            <person name="Galiba G."/>
            <person name="Kalapos B."/>
            <person name="Nelson D.R."/>
            <person name="Li P."/>
            <person name="You F.M."/>
            <person name="Luo M.C."/>
            <person name="Dvorak J."/>
        </authorList>
    </citation>
    <scope>NUCLEOTIDE SEQUENCE [LARGE SCALE GENOMIC DNA]</scope>
    <source>
        <strain evidence="2">cv. AL8/78</strain>
    </source>
</reference>
<accession>A0A453S6I3</accession>
<feature type="compositionally biased region" description="Basic and acidic residues" evidence="1">
    <location>
        <begin position="1"/>
        <end position="16"/>
    </location>
</feature>
<proteinExistence type="predicted"/>
<keyword evidence="3" id="KW-1185">Reference proteome</keyword>
<reference evidence="3" key="2">
    <citation type="journal article" date="2017" name="Nat. Plants">
        <title>The Aegilops tauschii genome reveals multiple impacts of transposons.</title>
        <authorList>
            <person name="Zhao G."/>
            <person name="Zou C."/>
            <person name="Li K."/>
            <person name="Wang K."/>
            <person name="Li T."/>
            <person name="Gao L."/>
            <person name="Zhang X."/>
            <person name="Wang H."/>
            <person name="Yang Z."/>
            <person name="Liu X."/>
            <person name="Jiang W."/>
            <person name="Mao L."/>
            <person name="Kong X."/>
            <person name="Jiao Y."/>
            <person name="Jia J."/>
        </authorList>
    </citation>
    <scope>NUCLEOTIDE SEQUENCE [LARGE SCALE GENOMIC DNA]</scope>
    <source>
        <strain evidence="3">cv. AL8/78</strain>
    </source>
</reference>
<reference evidence="3" key="1">
    <citation type="journal article" date="2014" name="Science">
        <title>Ancient hybridizations among the ancestral genomes of bread wheat.</title>
        <authorList>
            <consortium name="International Wheat Genome Sequencing Consortium,"/>
            <person name="Marcussen T."/>
            <person name="Sandve S.R."/>
            <person name="Heier L."/>
            <person name="Spannagl M."/>
            <person name="Pfeifer M."/>
            <person name="Jakobsen K.S."/>
            <person name="Wulff B.B."/>
            <person name="Steuernagel B."/>
            <person name="Mayer K.F."/>
            <person name="Olsen O.A."/>
        </authorList>
    </citation>
    <scope>NUCLEOTIDE SEQUENCE [LARGE SCALE GENOMIC DNA]</scope>
    <source>
        <strain evidence="3">cv. AL8/78</strain>
    </source>
</reference>
<feature type="region of interest" description="Disordered" evidence="1">
    <location>
        <begin position="1"/>
        <end position="25"/>
    </location>
</feature>